<evidence type="ECO:0000313" key="11">
    <source>
        <dbReference type="EMBL" id="KAJ5070941.1"/>
    </source>
</evidence>
<evidence type="ECO:0000256" key="4">
    <source>
        <dbReference type="ARBA" id="ARBA00016225"/>
    </source>
</evidence>
<evidence type="ECO:0000256" key="8">
    <source>
        <dbReference type="ARBA" id="ARBA00046486"/>
    </source>
</evidence>
<keyword evidence="7 9" id="KW-0539">Nucleus</keyword>
<dbReference type="PANTHER" id="PTHR13348">
    <property type="entry name" value="RIBONUCLEASE P SUBUNIT P29"/>
    <property type="match status" value="1"/>
</dbReference>
<evidence type="ECO:0000256" key="3">
    <source>
        <dbReference type="ARBA" id="ARBA00006181"/>
    </source>
</evidence>
<sequence>MKNFQIEDNLNQKEKEKEKEKEKDFVTEYIEEIIRENPNADDIDKILETKVENKQIQLESRGRKEVKKEMENKIKQKMGKKTYNPKTFLSGKILSSKERKKKQIYKIQPENIEYLKYIPLNHLWNQYIDQLFQDINLSDKKISQSILSKIARADFHGCILTVIKSKCPSLIGINGIVLQETKSTFKIITKENKLKSIPKKSCIFGLKIQNQFFTIYGQHIEYRAAERSSRKFKSKTNLNL</sequence>
<dbReference type="OrthoDB" id="124041at2759"/>
<dbReference type="InterPro" id="IPR023534">
    <property type="entry name" value="Rof/RNase_P-like"/>
</dbReference>
<dbReference type="FunFam" id="2.30.30.210:FF:000001">
    <property type="entry name" value="Ribonuclease P protein subunit p29"/>
    <property type="match status" value="1"/>
</dbReference>
<accession>A0A9Q0LD35</accession>
<comment type="caution">
    <text evidence="11">The sequence shown here is derived from an EMBL/GenBank/DDBJ whole genome shotgun (WGS) entry which is preliminary data.</text>
</comment>
<dbReference type="InterPro" id="IPR016848">
    <property type="entry name" value="RNase_P/MRP_Rpp29-subunit"/>
</dbReference>
<dbReference type="SMR" id="A0A9Q0LD35"/>
<keyword evidence="5" id="KW-0597">Phosphoprotein</keyword>
<comment type="similarity">
    <text evidence="3">Belongs to the eukaryotic/archaeal RNase P protein component 1 family.</text>
</comment>
<dbReference type="PIRSF" id="PIRSF027081">
    <property type="entry name" value="RNase_P/MRP_p29_subunit"/>
    <property type="match status" value="1"/>
</dbReference>
<evidence type="ECO:0000256" key="9">
    <source>
        <dbReference type="PIRNR" id="PIRNR027081"/>
    </source>
</evidence>
<evidence type="ECO:0000313" key="12">
    <source>
        <dbReference type="Proteomes" id="UP001149090"/>
    </source>
</evidence>
<comment type="subunit">
    <text evidence="8">Component of nuclear RNase P and RNase MRP ribonucleoproteins. RNase P consists of a catalytic RNA moiety and 10 different protein chains; POP1, POP4, POP5, POP7, RPP14, RPP21, RPP25, RPP30, RPP38 and RPP40. Within the RNase P complex, POP1, POP7 and RPP25 form the 'finger' subcomplex, POP5, RPP14, RPP40 and homodimeric RPP30 form the 'palm' subcomplex, and RPP21, POP4 and RPP38 form the 'wrist' subcomplex. All subunits of the RNase P complex interact with the catalytic RNA. Several subunits of RNase P are also part of the RNase MRP complex. RNase MRP consists of a catalytic RNA moiety and about 8 protein subunits; POP1, POP7, RPP25, RPP30, RPP38, RPP40 and possibly also POP4 and POP5.</text>
</comment>
<name>A0A9Q0LD35_ANAIG</name>
<comment type="subcellular location">
    <subcellularLocation>
        <location evidence="2 9">Nucleus</location>
        <location evidence="2 9">Nucleolus</location>
    </subcellularLocation>
</comment>
<dbReference type="PANTHER" id="PTHR13348:SF0">
    <property type="entry name" value="RIBONUCLEASE P PROTEIN SUBUNIT P29"/>
    <property type="match status" value="1"/>
</dbReference>
<gene>
    <name evidence="11" type="ORF">M0811_01922</name>
</gene>
<keyword evidence="6 9" id="KW-0819">tRNA processing</keyword>
<evidence type="ECO:0000256" key="10">
    <source>
        <dbReference type="SAM" id="MobiDB-lite"/>
    </source>
</evidence>
<evidence type="ECO:0000256" key="6">
    <source>
        <dbReference type="ARBA" id="ARBA00022694"/>
    </source>
</evidence>
<dbReference type="GO" id="GO:0033204">
    <property type="term" value="F:ribonuclease P RNA binding"/>
    <property type="evidence" value="ECO:0007669"/>
    <property type="project" value="InterPro"/>
</dbReference>
<dbReference type="EMBL" id="JAPDFW010000092">
    <property type="protein sequence ID" value="KAJ5070941.1"/>
    <property type="molecule type" value="Genomic_DNA"/>
</dbReference>
<dbReference type="AlphaFoldDB" id="A0A9Q0LD35"/>
<dbReference type="Pfam" id="PF01868">
    <property type="entry name" value="RNase_P-MRP_p29"/>
    <property type="match status" value="1"/>
</dbReference>
<dbReference type="SUPFAM" id="SSF101744">
    <property type="entry name" value="Rof/RNase P subunit-like"/>
    <property type="match status" value="1"/>
</dbReference>
<dbReference type="SMART" id="SM00538">
    <property type="entry name" value="POP4"/>
    <property type="match status" value="1"/>
</dbReference>
<keyword evidence="12" id="KW-1185">Reference proteome</keyword>
<dbReference type="Proteomes" id="UP001149090">
    <property type="component" value="Unassembled WGS sequence"/>
</dbReference>
<dbReference type="GO" id="GO:0030677">
    <property type="term" value="C:ribonuclease P complex"/>
    <property type="evidence" value="ECO:0007669"/>
    <property type="project" value="UniProtKB-UniRule"/>
</dbReference>
<evidence type="ECO:0000256" key="5">
    <source>
        <dbReference type="ARBA" id="ARBA00022553"/>
    </source>
</evidence>
<evidence type="ECO:0000256" key="2">
    <source>
        <dbReference type="ARBA" id="ARBA00004604"/>
    </source>
</evidence>
<evidence type="ECO:0000256" key="1">
    <source>
        <dbReference type="ARBA" id="ARBA00002435"/>
    </source>
</evidence>
<dbReference type="GO" id="GO:0000172">
    <property type="term" value="C:ribonuclease MRP complex"/>
    <property type="evidence" value="ECO:0007669"/>
    <property type="project" value="InterPro"/>
</dbReference>
<feature type="compositionally biased region" description="Basic and acidic residues" evidence="10">
    <location>
        <begin position="10"/>
        <end position="21"/>
    </location>
</feature>
<protein>
    <recommendedName>
        <fullName evidence="4 9">Ribonuclease P protein subunit p29</fullName>
    </recommendedName>
</protein>
<dbReference type="InterPro" id="IPR002730">
    <property type="entry name" value="Rpp29/RNP1"/>
</dbReference>
<dbReference type="InterPro" id="IPR036980">
    <property type="entry name" value="RNase_P/MRP_Rpp29_sf"/>
</dbReference>
<organism evidence="11 12">
    <name type="scientific">Anaeramoeba ignava</name>
    <name type="common">Anaerobic marine amoeba</name>
    <dbReference type="NCBI Taxonomy" id="1746090"/>
    <lineage>
        <taxon>Eukaryota</taxon>
        <taxon>Metamonada</taxon>
        <taxon>Anaeramoebidae</taxon>
        <taxon>Anaeramoeba</taxon>
    </lineage>
</organism>
<dbReference type="GO" id="GO:0001682">
    <property type="term" value="P:tRNA 5'-leader removal"/>
    <property type="evidence" value="ECO:0007669"/>
    <property type="project" value="InterPro"/>
</dbReference>
<dbReference type="GO" id="GO:0005730">
    <property type="term" value="C:nucleolus"/>
    <property type="evidence" value="ECO:0007669"/>
    <property type="project" value="UniProtKB-SubCell"/>
</dbReference>
<dbReference type="OMA" id="MELNGAY"/>
<dbReference type="GO" id="GO:0006364">
    <property type="term" value="P:rRNA processing"/>
    <property type="evidence" value="ECO:0007669"/>
    <property type="project" value="TreeGrafter"/>
</dbReference>
<dbReference type="Gene3D" id="2.30.30.210">
    <property type="entry name" value="Ribonuclease P/MRP, subunit p29"/>
    <property type="match status" value="1"/>
</dbReference>
<comment type="function">
    <text evidence="1 9">Component of ribonuclease P, a ribonucleoprotein complex that generates mature tRNA molecules by cleaving their 5'-ends.</text>
</comment>
<proteinExistence type="inferred from homology"/>
<evidence type="ECO:0000256" key="7">
    <source>
        <dbReference type="ARBA" id="ARBA00023242"/>
    </source>
</evidence>
<feature type="region of interest" description="Disordered" evidence="10">
    <location>
        <begin position="1"/>
        <end position="21"/>
    </location>
</feature>
<reference evidence="11" key="1">
    <citation type="submission" date="2022-10" db="EMBL/GenBank/DDBJ databases">
        <title>Novel sulphate-reducing endosymbionts in the free-living metamonad Anaeramoeba.</title>
        <authorList>
            <person name="Jerlstrom-Hultqvist J."/>
            <person name="Cepicka I."/>
            <person name="Gallot-Lavallee L."/>
            <person name="Salas-Leiva D."/>
            <person name="Curtis B.A."/>
            <person name="Zahonova K."/>
            <person name="Pipaliya S."/>
            <person name="Dacks J."/>
            <person name="Roger A.J."/>
        </authorList>
    </citation>
    <scope>NUCLEOTIDE SEQUENCE</scope>
    <source>
        <strain evidence="11">BMAN</strain>
    </source>
</reference>